<evidence type="ECO:0000313" key="9">
    <source>
        <dbReference type="EMBL" id="EFA74540.1"/>
    </source>
</evidence>
<dbReference type="PANTHER" id="PTHR11319:SF35">
    <property type="entry name" value="OUTER MEMBRANE PROTEIN PMPC-RELATED"/>
    <property type="match status" value="1"/>
</dbReference>
<dbReference type="InterPro" id="IPR011050">
    <property type="entry name" value="Pectin_lyase_fold/virulence"/>
</dbReference>
<dbReference type="RefSeq" id="XP_020426674.1">
    <property type="nucleotide sequence ID" value="XM_020571085.1"/>
</dbReference>
<gene>
    <name evidence="9" type="ORF">PPL_00038</name>
</gene>
<evidence type="ECO:0000313" key="10">
    <source>
        <dbReference type="Proteomes" id="UP000001396"/>
    </source>
</evidence>
<keyword evidence="7" id="KW-0998">Cell outer membrane</keyword>
<dbReference type="AlphaFoldDB" id="D3BVN7"/>
<dbReference type="SUPFAM" id="SSF51126">
    <property type="entry name" value="Pectin lyase-like"/>
    <property type="match status" value="1"/>
</dbReference>
<reference evidence="9 10" key="1">
    <citation type="journal article" date="2011" name="Genome Res.">
        <title>Phylogeny-wide analysis of social amoeba genomes highlights ancient origins for complex intercellular communication.</title>
        <authorList>
            <person name="Heidel A.J."/>
            <person name="Lawal H.M."/>
            <person name="Felder M."/>
            <person name="Schilde C."/>
            <person name="Helps N.R."/>
            <person name="Tunggal B."/>
            <person name="Rivero F."/>
            <person name="John U."/>
            <person name="Schleicher M."/>
            <person name="Eichinger L."/>
            <person name="Platzer M."/>
            <person name="Noegel A.A."/>
            <person name="Schaap P."/>
            <person name="Gloeckner G."/>
        </authorList>
    </citation>
    <scope>NUCLEOTIDE SEQUENCE [LARGE SCALE GENOMIC DNA]</scope>
    <source>
        <strain evidence="10">ATCC 26659 / Pp 5 / PN500</strain>
    </source>
</reference>
<evidence type="ECO:0000256" key="7">
    <source>
        <dbReference type="ARBA" id="ARBA00023237"/>
    </source>
</evidence>
<comment type="subcellular location">
    <subcellularLocation>
        <location evidence="1">Cell envelope</location>
    </subcellularLocation>
    <subcellularLocation>
        <location evidence="2">Cell outer membrane</location>
    </subcellularLocation>
    <subcellularLocation>
        <location evidence="3">Secreted</location>
    </subcellularLocation>
</comment>
<evidence type="ECO:0000256" key="4">
    <source>
        <dbReference type="ARBA" id="ARBA00022525"/>
    </source>
</evidence>
<evidence type="ECO:0000256" key="6">
    <source>
        <dbReference type="ARBA" id="ARBA00023136"/>
    </source>
</evidence>
<keyword evidence="6" id="KW-0472">Membrane</keyword>
<evidence type="ECO:0000256" key="1">
    <source>
        <dbReference type="ARBA" id="ARBA00004196"/>
    </source>
</evidence>
<feature type="compositionally biased region" description="Polar residues" evidence="8">
    <location>
        <begin position="505"/>
        <end position="522"/>
    </location>
</feature>
<name>D3BVN7_HETP5</name>
<evidence type="ECO:0000256" key="8">
    <source>
        <dbReference type="SAM" id="MobiDB-lite"/>
    </source>
</evidence>
<evidence type="ECO:0000256" key="3">
    <source>
        <dbReference type="ARBA" id="ARBA00004613"/>
    </source>
</evidence>
<dbReference type="InterPro" id="IPR003368">
    <property type="entry name" value="POMP_repeat"/>
</dbReference>
<protein>
    <submittedName>
        <fullName evidence="9">Polymorphic membrane protein repeat-containing protein</fullName>
    </submittedName>
</protein>
<evidence type="ECO:0000256" key="5">
    <source>
        <dbReference type="ARBA" id="ARBA00022729"/>
    </source>
</evidence>
<feature type="region of interest" description="Disordered" evidence="8">
    <location>
        <begin position="481"/>
        <end position="527"/>
    </location>
</feature>
<dbReference type="InParanoid" id="D3BVN7"/>
<dbReference type="EMBL" id="ADBJ01000063">
    <property type="protein sequence ID" value="EFA74540.1"/>
    <property type="molecule type" value="Genomic_DNA"/>
</dbReference>
<proteinExistence type="predicted"/>
<organism evidence="9 10">
    <name type="scientific">Heterostelium pallidum (strain ATCC 26659 / Pp 5 / PN500)</name>
    <name type="common">Cellular slime mold</name>
    <name type="synonym">Polysphondylium pallidum</name>
    <dbReference type="NCBI Taxonomy" id="670386"/>
    <lineage>
        <taxon>Eukaryota</taxon>
        <taxon>Amoebozoa</taxon>
        <taxon>Evosea</taxon>
        <taxon>Eumycetozoa</taxon>
        <taxon>Dictyostelia</taxon>
        <taxon>Acytosteliales</taxon>
        <taxon>Acytosteliaceae</taxon>
        <taxon>Heterostelium</taxon>
    </lineage>
</organism>
<evidence type="ECO:0000256" key="2">
    <source>
        <dbReference type="ARBA" id="ARBA00004442"/>
    </source>
</evidence>
<dbReference type="Proteomes" id="UP000001396">
    <property type="component" value="Unassembled WGS sequence"/>
</dbReference>
<sequence>MYDTINYNNSDYNTTRSESKEYCSLWKLLSYKCIMFSGLLVLARDVNVREGSPSCIVEKLRDIGALSLNCKNNEQDVLVCQSIEACLQSNYIKTFNRYQILVEDGIHECVQTKPILLDRNLFIDIKPFNESSKVSFKCIGNNLFLNLTTSYSLEVNITGIEIDGTSNDPSITSSIIYIKKEIYSPSSISKLKLNNVTVLNALIINDSEQSSVVSLFGVSLEIINSKFINCSSKGGAIGVYGDVRCTMSVSNSTFINNKGSYGGAIYTGPGISTQVNDSHFVNNSATFNGGALYSTMSTKISNCFFSKNKANQGGGAVTIKSDNSKLNNNIFELNSASNGFGGSLLLSSYSLNVSIGITNSRFSNNTAAFGGAIGITTTGVFDFIGTEFIGNDALISADSIYFPNIYYKNINFTGGRFISSKDTKNFPDYYDTVLKYEYFNETSKDCPFDSQVFFYPNSILSKCLKIEYNVFNTTELPGNNSQNYTTSGSLEEFNLPGRGSEELNTKSGSSEEIYPNQRSGNDGSEVIKPLTNSGSQLSSDINKCLYFALSLIAFQIRFYIL</sequence>
<keyword evidence="5" id="KW-0732">Signal</keyword>
<keyword evidence="4" id="KW-0964">Secreted</keyword>
<dbReference type="NCBIfam" id="TIGR01376">
    <property type="entry name" value="POMP_repeat"/>
    <property type="match status" value="1"/>
</dbReference>
<dbReference type="GO" id="GO:0005576">
    <property type="term" value="C:extracellular region"/>
    <property type="evidence" value="ECO:0007669"/>
    <property type="project" value="UniProtKB-SubCell"/>
</dbReference>
<dbReference type="GeneID" id="31355572"/>
<comment type="caution">
    <text evidence="9">The sequence shown here is derived from an EMBL/GenBank/DDBJ whole genome shotgun (WGS) entry which is preliminary data.</text>
</comment>
<keyword evidence="10" id="KW-1185">Reference proteome</keyword>
<accession>D3BVN7</accession>
<dbReference type="Pfam" id="PF02415">
    <property type="entry name" value="Chlam_PMP"/>
    <property type="match status" value="2"/>
</dbReference>
<dbReference type="PANTHER" id="PTHR11319">
    <property type="entry name" value="G PROTEIN-COUPLED RECEPTOR-RELATED"/>
    <property type="match status" value="1"/>
</dbReference>